<name>A0A0W8E9S3_9ZZZZ</name>
<accession>A0A0W8E9S3</accession>
<reference evidence="1" key="1">
    <citation type="journal article" date="2015" name="Proc. Natl. Acad. Sci. U.S.A.">
        <title>Networks of energetic and metabolic interactions define dynamics in microbial communities.</title>
        <authorList>
            <person name="Embree M."/>
            <person name="Liu J.K."/>
            <person name="Al-Bassam M.M."/>
            <person name="Zengler K."/>
        </authorList>
    </citation>
    <scope>NUCLEOTIDE SEQUENCE</scope>
</reference>
<gene>
    <name evidence="1" type="ORF">ASZ90_017334</name>
</gene>
<protein>
    <submittedName>
        <fullName evidence="1">Uncharacterized protein</fullName>
    </submittedName>
</protein>
<sequence>MVFLIILFAVAILGSVLLLYLEKKRSQKDTKQVNSFNEIVSDVNEFYQIEDIYEGIIHKDDQCYMLAKIEGLNFTVMSENEQNVREDALVSIFARLDYPIRFIANTVIADTSEEARRIADLAIQTSEGTMQKYRLQYAGELELMRAERAVTTQSTYMVLPGKNKEELYDRYQLLASSLRQQGNMLVTPLTSTEEVVDTIKEILMPNTIFRPSERFTYGVDSNIYLSEKEVLSYVG</sequence>
<evidence type="ECO:0000313" key="1">
    <source>
        <dbReference type="EMBL" id="KUG05261.1"/>
    </source>
</evidence>
<organism evidence="1">
    <name type="scientific">hydrocarbon metagenome</name>
    <dbReference type="NCBI Taxonomy" id="938273"/>
    <lineage>
        <taxon>unclassified sequences</taxon>
        <taxon>metagenomes</taxon>
        <taxon>ecological metagenomes</taxon>
    </lineage>
</organism>
<comment type="caution">
    <text evidence="1">The sequence shown here is derived from an EMBL/GenBank/DDBJ whole genome shotgun (WGS) entry which is preliminary data.</text>
</comment>
<dbReference type="AlphaFoldDB" id="A0A0W8E9S3"/>
<proteinExistence type="predicted"/>
<dbReference type="EMBL" id="LNQE01001822">
    <property type="protein sequence ID" value="KUG05261.1"/>
    <property type="molecule type" value="Genomic_DNA"/>
</dbReference>